<feature type="compositionally biased region" description="Polar residues" evidence="1">
    <location>
        <begin position="494"/>
        <end position="505"/>
    </location>
</feature>
<organism evidence="3 4">
    <name type="scientific">Meloidogyne floridensis</name>
    <dbReference type="NCBI Taxonomy" id="298350"/>
    <lineage>
        <taxon>Eukaryota</taxon>
        <taxon>Metazoa</taxon>
        <taxon>Ecdysozoa</taxon>
        <taxon>Nematoda</taxon>
        <taxon>Chromadorea</taxon>
        <taxon>Rhabditida</taxon>
        <taxon>Tylenchina</taxon>
        <taxon>Tylenchomorpha</taxon>
        <taxon>Tylenchoidea</taxon>
        <taxon>Meloidogynidae</taxon>
        <taxon>Meloidogyninae</taxon>
        <taxon>Meloidogyne</taxon>
    </lineage>
</organism>
<feature type="domain" description="PDZ" evidence="2">
    <location>
        <begin position="979"/>
        <end position="1050"/>
    </location>
</feature>
<sequence>MTQSTQKTIGSIQTIILYRKRPCREQNFSKWKKQKRSFSPCLGFSVVGGVDSPRGPMGIFVKTIFPNGLAARSGLLRTGDELLSVCGIPLQGMTQAESLQVFHNTTKCTEVILCIRRSYLPFNKFNKFNNTKFVNDLTKFNQAFLADNKIEGVDLREGRNSLKRQISTSARSDKNVILRTKRRLGKRLFLGTKMIKSKIILKRQTLDERLGIAIAVENDENNGRVLCVRIEQVEEGSAAQRSGLLPGDAIIRIDGISVNSCTRIECLRLFADAKLLTELVILPVEIMEAIEKIGGANEDGIYKNMQNNENMKKPARDENNDNKNSTEQQQPPVARERKSRKFQAGSSTCSISFYSSFSYDDDGIDEKRNQNCAINSGGKGRQLEQFRSGQRGREEEKEEIGKESTSNFKSNEGDFDDEKQQFPIGGSGGGGELWSDSVSSRQPPQPKNRRRASHFATTSNSFNESRERNISEEQKQAFLLQQEQKQQNLENNQRRNTTSNLAIPTKTTAKERVGVLIKQFNALDKGELPIPNVLQPQTLSKSTSVRNLSLSPSIRCINRQTTSILSDDNREEGQSPSLSLDSDFLLREKNSTTASSVENDEVQSQTTDCTSNSVANASTHLPIEVRGSTGALLDLSRFKTEKVIGRTVPCFPHSSDSDCECDDTANNSRQTKKTLLSSSEKQQQSLFLSSLPSAQLQSTLNSLNSSSLISSASSPSPKLSSLIIPENNKKEEKSQQQLISTKLEENSHKNSPPPTNNFCLSTTFKEENLANISISDKTLTEDINIKVELSTRQNLSLFLASSSSPSPPLLVKDGSLVDSQQQLKPSEYELSTIRGLLSLDEYSKTHLFCVLLHRPVGLDEVSVGLLLSERPLVRSTPERNSLNYAIEISKMRVKEARTLLRSRAPSVHLIVGRRQGLLYQQQHNITNCLTNSSTSGSRTALSASSTSSLTALSEYQEDHQSSIFLTDPALERYAPDSILVTLPKSELIMGLSLDGGLSSRFGDRPIFVKRVFAAGEAALEGRISPGDEIRRIDSTNLNNFTRFEALKLIRGLPDGPVQLEVYKRIC</sequence>
<feature type="domain" description="PDZ" evidence="2">
    <location>
        <begin position="198"/>
        <end position="285"/>
    </location>
</feature>
<proteinExistence type="predicted"/>
<dbReference type="Proteomes" id="UP000887560">
    <property type="component" value="Unplaced"/>
</dbReference>
<evidence type="ECO:0000256" key="1">
    <source>
        <dbReference type="SAM" id="MobiDB-lite"/>
    </source>
</evidence>
<dbReference type="WBParaSite" id="scf7180000418252.g2217">
    <property type="protein sequence ID" value="scf7180000418252.g2217"/>
    <property type="gene ID" value="scf7180000418252.g2217"/>
</dbReference>
<reference evidence="4" key="1">
    <citation type="submission" date="2022-11" db="UniProtKB">
        <authorList>
            <consortium name="WormBaseParasite"/>
        </authorList>
    </citation>
    <scope>IDENTIFICATION</scope>
</reference>
<dbReference type="InterPro" id="IPR036034">
    <property type="entry name" value="PDZ_sf"/>
</dbReference>
<feature type="region of interest" description="Disordered" evidence="1">
    <location>
        <begin position="486"/>
        <end position="505"/>
    </location>
</feature>
<dbReference type="InterPro" id="IPR001478">
    <property type="entry name" value="PDZ"/>
</dbReference>
<dbReference type="PANTHER" id="PTHR11324">
    <property type="entry name" value="IL16-RELATED"/>
    <property type="match status" value="1"/>
</dbReference>
<dbReference type="Pfam" id="PF00595">
    <property type="entry name" value="PDZ"/>
    <property type="match status" value="3"/>
</dbReference>
<accession>A0A915NJT5</accession>
<feature type="region of interest" description="Disordered" evidence="1">
    <location>
        <begin position="592"/>
        <end position="613"/>
    </location>
</feature>
<dbReference type="SMART" id="SM00228">
    <property type="entry name" value="PDZ"/>
    <property type="match status" value="3"/>
</dbReference>
<protein>
    <submittedName>
        <fullName evidence="4">PDZ domain-containing protein</fullName>
    </submittedName>
</protein>
<dbReference type="PANTHER" id="PTHR11324:SF16">
    <property type="entry name" value="PDZ DOMAIN-CONTAINING PROTEIN 2"/>
    <property type="match status" value="1"/>
</dbReference>
<feature type="compositionally biased region" description="Basic and acidic residues" evidence="1">
    <location>
        <begin position="311"/>
        <end position="321"/>
    </location>
</feature>
<feature type="domain" description="PDZ" evidence="2">
    <location>
        <begin position="28"/>
        <end position="117"/>
    </location>
</feature>
<keyword evidence="3" id="KW-1185">Reference proteome</keyword>
<feature type="region of interest" description="Disordered" evidence="1">
    <location>
        <begin position="311"/>
        <end position="341"/>
    </location>
</feature>
<dbReference type="PROSITE" id="PS50106">
    <property type="entry name" value="PDZ"/>
    <property type="match status" value="3"/>
</dbReference>
<dbReference type="AlphaFoldDB" id="A0A915NJT5"/>
<name>A0A915NJT5_9BILA</name>
<dbReference type="Gene3D" id="2.30.42.10">
    <property type="match status" value="3"/>
</dbReference>
<feature type="compositionally biased region" description="Low complexity" evidence="1">
    <location>
        <begin position="706"/>
        <end position="723"/>
    </location>
</feature>
<feature type="region of interest" description="Disordered" evidence="1">
    <location>
        <begin position="370"/>
        <end position="470"/>
    </location>
</feature>
<dbReference type="SUPFAM" id="SSF50156">
    <property type="entry name" value="PDZ domain-like"/>
    <property type="match status" value="3"/>
</dbReference>
<evidence type="ECO:0000313" key="4">
    <source>
        <dbReference type="WBParaSite" id="scf7180000418252.g2217"/>
    </source>
</evidence>
<feature type="compositionally biased region" description="Polar residues" evidence="1">
    <location>
        <begin position="322"/>
        <end position="331"/>
    </location>
</feature>
<feature type="region of interest" description="Disordered" evidence="1">
    <location>
        <begin position="706"/>
        <end position="738"/>
    </location>
</feature>
<feature type="compositionally biased region" description="Basic and acidic residues" evidence="1">
    <location>
        <begin position="391"/>
        <end position="402"/>
    </location>
</feature>
<evidence type="ECO:0000313" key="3">
    <source>
        <dbReference type="Proteomes" id="UP000887560"/>
    </source>
</evidence>
<evidence type="ECO:0000259" key="2">
    <source>
        <dbReference type="PROSITE" id="PS50106"/>
    </source>
</evidence>